<reference evidence="5 6" key="1">
    <citation type="submission" date="2020-10" db="EMBL/GenBank/DDBJ databases">
        <title>Ca. Dormibacterota MAGs.</title>
        <authorList>
            <person name="Montgomery K."/>
        </authorList>
    </citation>
    <scope>NUCLEOTIDE SEQUENCE [LARGE SCALE GENOMIC DNA]</scope>
    <source>
        <strain evidence="5">SC8811_S16_3</strain>
    </source>
</reference>
<name>A0A934KB10_9BACT</name>
<proteinExistence type="inferred from homology"/>
<dbReference type="InterPro" id="IPR028081">
    <property type="entry name" value="Leu-bd"/>
</dbReference>
<evidence type="ECO:0000259" key="4">
    <source>
        <dbReference type="Pfam" id="PF13458"/>
    </source>
</evidence>
<dbReference type="EMBL" id="JAEKNQ010000044">
    <property type="protein sequence ID" value="MBJ7603867.1"/>
    <property type="molecule type" value="Genomic_DNA"/>
</dbReference>
<sequence>MFGRNRSRLLTAVLMTFGVVACGGGTSGSSSSSSGQPVTMAELFPMSGREAFVGQWFLHGAKAGVYDVNKNGGVMGGQIKEVLADTGGDPVDAVPAWRKLATQNPTFEVGPSSLEIQGVIKNYDPAHLVDFMQGGTSQVDHMQYKYVFRTTPSDTTITAAMAYFAVQKGWKKAVTLFETTSDATDELNHVTTYFKHNGGTIQDSEQLALHQSSYRSEITKAFANGTPDVVFVKSDAQTGATLFANMKELGHLNVPLVSDDTGNTVEYAKAVGLADASKYLYGVAGAPGTGEAWKHYLQDYQAVWNSDKPVELSQNTYDATIIASLAMTEAKTTDGKVWVDHIKKVSNPGGTKCYTYASCVQLLKDGKKINFEGASGPQDFNQYNNTFGDWDIVQFNADASATTTVLHVGADAVAKVSAAGG</sequence>
<feature type="signal peptide" evidence="3">
    <location>
        <begin position="1"/>
        <end position="21"/>
    </location>
</feature>
<gene>
    <name evidence="5" type="ORF">JF888_11835</name>
</gene>
<dbReference type="AlphaFoldDB" id="A0A934KB10"/>
<dbReference type="InterPro" id="IPR051010">
    <property type="entry name" value="BCAA_transport"/>
</dbReference>
<dbReference type="Pfam" id="PF13458">
    <property type="entry name" value="Peripla_BP_6"/>
    <property type="match status" value="1"/>
</dbReference>
<feature type="chain" id="PRO_5036885856" evidence="3">
    <location>
        <begin position="22"/>
        <end position="421"/>
    </location>
</feature>
<dbReference type="Gene3D" id="3.40.50.2300">
    <property type="match status" value="2"/>
</dbReference>
<dbReference type="RefSeq" id="WP_338180577.1">
    <property type="nucleotide sequence ID" value="NZ_JAEKNQ010000044.1"/>
</dbReference>
<dbReference type="SUPFAM" id="SSF53822">
    <property type="entry name" value="Periplasmic binding protein-like I"/>
    <property type="match status" value="1"/>
</dbReference>
<evidence type="ECO:0000256" key="1">
    <source>
        <dbReference type="ARBA" id="ARBA00010062"/>
    </source>
</evidence>
<evidence type="ECO:0000256" key="2">
    <source>
        <dbReference type="ARBA" id="ARBA00022729"/>
    </source>
</evidence>
<feature type="domain" description="Leucine-binding protein" evidence="4">
    <location>
        <begin position="38"/>
        <end position="342"/>
    </location>
</feature>
<accession>A0A934KB10</accession>
<dbReference type="InterPro" id="IPR028082">
    <property type="entry name" value="Peripla_BP_I"/>
</dbReference>
<keyword evidence="2 3" id="KW-0732">Signal</keyword>
<evidence type="ECO:0000313" key="6">
    <source>
        <dbReference type="Proteomes" id="UP000620075"/>
    </source>
</evidence>
<dbReference type="PANTHER" id="PTHR30483">
    <property type="entry name" value="LEUCINE-SPECIFIC-BINDING PROTEIN"/>
    <property type="match status" value="1"/>
</dbReference>
<dbReference type="Proteomes" id="UP000620075">
    <property type="component" value="Unassembled WGS sequence"/>
</dbReference>
<dbReference type="PANTHER" id="PTHR30483:SF6">
    <property type="entry name" value="PERIPLASMIC BINDING PROTEIN OF ABC TRANSPORTER FOR NATURAL AMINO ACIDS"/>
    <property type="match status" value="1"/>
</dbReference>
<organism evidence="5 6">
    <name type="scientific">Candidatus Dormiibacter inghamiae</name>
    <dbReference type="NCBI Taxonomy" id="3127013"/>
    <lineage>
        <taxon>Bacteria</taxon>
        <taxon>Bacillati</taxon>
        <taxon>Candidatus Dormiibacterota</taxon>
        <taxon>Candidatus Dormibacteria</taxon>
        <taxon>Candidatus Dormibacterales</taxon>
        <taxon>Candidatus Dormibacteraceae</taxon>
        <taxon>Candidatus Dormiibacter</taxon>
    </lineage>
</organism>
<protein>
    <submittedName>
        <fullName evidence="5">ABC transporter substrate-binding protein</fullName>
    </submittedName>
</protein>
<comment type="caution">
    <text evidence="5">The sequence shown here is derived from an EMBL/GenBank/DDBJ whole genome shotgun (WGS) entry which is preliminary data.</text>
</comment>
<comment type="similarity">
    <text evidence="1">Belongs to the leucine-binding protein family.</text>
</comment>
<dbReference type="PROSITE" id="PS51257">
    <property type="entry name" value="PROKAR_LIPOPROTEIN"/>
    <property type="match status" value="1"/>
</dbReference>
<evidence type="ECO:0000256" key="3">
    <source>
        <dbReference type="SAM" id="SignalP"/>
    </source>
</evidence>
<evidence type="ECO:0000313" key="5">
    <source>
        <dbReference type="EMBL" id="MBJ7603867.1"/>
    </source>
</evidence>